<comment type="caution">
    <text evidence="1">The sequence shown here is derived from an EMBL/GenBank/DDBJ whole genome shotgun (WGS) entry which is preliminary data.</text>
</comment>
<sequence>MTLNKFLILFKTNFPLKISPKSSNWISLHVKEKQSALSERLKSKSSRKYERFFILIYSHNLRENSTALWMINHYRNQRRCFGRLLPTSKDIRGASSPNLSDVVLKFDYEWEEKSIYCGFKRWG</sequence>
<evidence type="ECO:0000313" key="2">
    <source>
        <dbReference type="Proteomes" id="UP001054837"/>
    </source>
</evidence>
<dbReference type="EMBL" id="BPLQ01011105">
    <property type="protein sequence ID" value="GIY55716.1"/>
    <property type="molecule type" value="Genomic_DNA"/>
</dbReference>
<dbReference type="AlphaFoldDB" id="A0AAV4UD85"/>
<accession>A0AAV4UD85</accession>
<proteinExistence type="predicted"/>
<evidence type="ECO:0000313" key="1">
    <source>
        <dbReference type="EMBL" id="GIY55716.1"/>
    </source>
</evidence>
<gene>
    <name evidence="1" type="ORF">CDAR_529121</name>
</gene>
<evidence type="ECO:0008006" key="3">
    <source>
        <dbReference type="Google" id="ProtNLM"/>
    </source>
</evidence>
<dbReference type="Proteomes" id="UP001054837">
    <property type="component" value="Unassembled WGS sequence"/>
</dbReference>
<reference evidence="1 2" key="1">
    <citation type="submission" date="2021-06" db="EMBL/GenBank/DDBJ databases">
        <title>Caerostris darwini draft genome.</title>
        <authorList>
            <person name="Kono N."/>
            <person name="Arakawa K."/>
        </authorList>
    </citation>
    <scope>NUCLEOTIDE SEQUENCE [LARGE SCALE GENOMIC DNA]</scope>
</reference>
<organism evidence="1 2">
    <name type="scientific">Caerostris darwini</name>
    <dbReference type="NCBI Taxonomy" id="1538125"/>
    <lineage>
        <taxon>Eukaryota</taxon>
        <taxon>Metazoa</taxon>
        <taxon>Ecdysozoa</taxon>
        <taxon>Arthropoda</taxon>
        <taxon>Chelicerata</taxon>
        <taxon>Arachnida</taxon>
        <taxon>Araneae</taxon>
        <taxon>Araneomorphae</taxon>
        <taxon>Entelegynae</taxon>
        <taxon>Araneoidea</taxon>
        <taxon>Araneidae</taxon>
        <taxon>Caerostris</taxon>
    </lineage>
</organism>
<keyword evidence="2" id="KW-1185">Reference proteome</keyword>
<name>A0AAV4UD85_9ARAC</name>
<protein>
    <recommendedName>
        <fullName evidence="3">Ycf15</fullName>
    </recommendedName>
</protein>